<evidence type="ECO:0000313" key="2">
    <source>
        <dbReference type="Proteomes" id="UP000198928"/>
    </source>
</evidence>
<name>A0A1I4EQR0_9ACTN</name>
<accession>A0A1I4EQR0</accession>
<dbReference type="AlphaFoldDB" id="A0A1I4EQR0"/>
<protein>
    <submittedName>
        <fullName evidence="1">Uncharacterized protein</fullName>
    </submittedName>
</protein>
<organism evidence="1 2">
    <name type="scientific">Streptomyces pini</name>
    <dbReference type="NCBI Taxonomy" id="1520580"/>
    <lineage>
        <taxon>Bacteria</taxon>
        <taxon>Bacillati</taxon>
        <taxon>Actinomycetota</taxon>
        <taxon>Actinomycetes</taxon>
        <taxon>Kitasatosporales</taxon>
        <taxon>Streptomycetaceae</taxon>
        <taxon>Streptomyces</taxon>
    </lineage>
</organism>
<reference evidence="2" key="1">
    <citation type="submission" date="2016-10" db="EMBL/GenBank/DDBJ databases">
        <authorList>
            <person name="Varghese N."/>
            <person name="Submissions S."/>
        </authorList>
    </citation>
    <scope>NUCLEOTIDE SEQUENCE [LARGE SCALE GENOMIC DNA]</scope>
    <source>
        <strain evidence="2">PL19</strain>
    </source>
</reference>
<keyword evidence="2" id="KW-1185">Reference proteome</keyword>
<proteinExistence type="predicted"/>
<sequence>MTRYALAVAETVLTALTVLSASGAAWLLASG</sequence>
<dbReference type="Proteomes" id="UP000198928">
    <property type="component" value="Unassembled WGS sequence"/>
</dbReference>
<gene>
    <name evidence="1" type="ORF">SAMN05192584_112121</name>
</gene>
<evidence type="ECO:0000313" key="1">
    <source>
        <dbReference type="EMBL" id="SFL06491.1"/>
    </source>
</evidence>
<dbReference type="EMBL" id="FOSG01000012">
    <property type="protein sequence ID" value="SFL06491.1"/>
    <property type="molecule type" value="Genomic_DNA"/>
</dbReference>